<accession>A0A6C0LD03</accession>
<protein>
    <recommendedName>
        <fullName evidence="1">Methyltransferase FkbM domain-containing protein</fullName>
    </recommendedName>
</protein>
<dbReference type="Pfam" id="PF05050">
    <property type="entry name" value="Methyltransf_21"/>
    <property type="match status" value="1"/>
</dbReference>
<dbReference type="AlphaFoldDB" id="A0A6C0LD03"/>
<dbReference type="Gene3D" id="3.40.50.150">
    <property type="entry name" value="Vaccinia Virus protein VP39"/>
    <property type="match status" value="1"/>
</dbReference>
<sequence length="209" mass="23873">MLLNPSYLLELLNTNNIKINKCIHIGAHKCEELPIYITMGFAKDDIIWIEGNDDMVAVAKNNNISVHNYIITDKDYSDVILYKANDTASSSILDMYRHTEVYPDISYGNTIKSKSITIDTFFDIQGIKADEYNFLNIAIQGAELMALRGATNYLKYAKAIYIKIHEIELYKNCPGVKDIDDFLRDYNFIRVITIMTDKGWGDALYIISS</sequence>
<feature type="domain" description="Methyltransferase FkbM" evidence="1">
    <location>
        <begin position="25"/>
        <end position="188"/>
    </location>
</feature>
<evidence type="ECO:0000259" key="1">
    <source>
        <dbReference type="Pfam" id="PF05050"/>
    </source>
</evidence>
<dbReference type="InterPro" id="IPR029063">
    <property type="entry name" value="SAM-dependent_MTases_sf"/>
</dbReference>
<dbReference type="EMBL" id="MN740459">
    <property type="protein sequence ID" value="QHU27551.1"/>
    <property type="molecule type" value="Genomic_DNA"/>
</dbReference>
<dbReference type="PANTHER" id="PTHR36973">
    <property type="entry name" value="SLL1456 PROTEIN-RELATED"/>
    <property type="match status" value="1"/>
</dbReference>
<dbReference type="SUPFAM" id="SSF53335">
    <property type="entry name" value="S-adenosyl-L-methionine-dependent methyltransferases"/>
    <property type="match status" value="1"/>
</dbReference>
<dbReference type="InterPro" id="IPR006342">
    <property type="entry name" value="FkbM_mtfrase"/>
</dbReference>
<evidence type="ECO:0000313" key="2">
    <source>
        <dbReference type="EMBL" id="QHU27551.1"/>
    </source>
</evidence>
<reference evidence="2" key="1">
    <citation type="journal article" date="2020" name="Nature">
        <title>Giant virus diversity and host interactions through global metagenomics.</title>
        <authorList>
            <person name="Schulz F."/>
            <person name="Roux S."/>
            <person name="Paez-Espino D."/>
            <person name="Jungbluth S."/>
            <person name="Walsh D.A."/>
            <person name="Denef V.J."/>
            <person name="McMahon K.D."/>
            <person name="Konstantinidis K.T."/>
            <person name="Eloe-Fadrosh E.A."/>
            <person name="Kyrpides N.C."/>
            <person name="Woyke T."/>
        </authorList>
    </citation>
    <scope>NUCLEOTIDE SEQUENCE</scope>
    <source>
        <strain evidence="2">GVMAG-M-3300027769-26</strain>
    </source>
</reference>
<dbReference type="InterPro" id="IPR053188">
    <property type="entry name" value="FkbM_Methyltransferase"/>
</dbReference>
<dbReference type="PANTHER" id="PTHR36973:SF4">
    <property type="entry name" value="NODULATION PROTEIN"/>
    <property type="match status" value="1"/>
</dbReference>
<name>A0A6C0LD03_9ZZZZ</name>
<organism evidence="2">
    <name type="scientific">viral metagenome</name>
    <dbReference type="NCBI Taxonomy" id="1070528"/>
    <lineage>
        <taxon>unclassified sequences</taxon>
        <taxon>metagenomes</taxon>
        <taxon>organismal metagenomes</taxon>
    </lineage>
</organism>
<proteinExistence type="predicted"/>
<dbReference type="GO" id="GO:0008171">
    <property type="term" value="F:O-methyltransferase activity"/>
    <property type="evidence" value="ECO:0007669"/>
    <property type="project" value="TreeGrafter"/>
</dbReference>